<reference evidence="4" key="3">
    <citation type="submission" date="2025-09" db="UniProtKB">
        <authorList>
            <consortium name="Ensembl"/>
        </authorList>
    </citation>
    <scope>IDENTIFICATION</scope>
</reference>
<evidence type="ECO:0000313" key="4">
    <source>
        <dbReference type="Ensembl" id="ENSPTRP00000079996.1"/>
    </source>
</evidence>
<dbReference type="Bgee" id="ENSPTRG00000051938">
    <property type="expression patterns" value="Expressed in testis and 5 other cell types or tissues"/>
</dbReference>
<evidence type="ECO:0000256" key="1">
    <source>
        <dbReference type="ARBA" id="ARBA00008368"/>
    </source>
</evidence>
<protein>
    <recommendedName>
        <fullName evidence="6">Golgin subfamily A conserved domain-containing protein</fullName>
    </recommendedName>
</protein>
<keyword evidence="5" id="KW-1185">Reference proteome</keyword>
<evidence type="ECO:0000313" key="5">
    <source>
        <dbReference type="Proteomes" id="UP000002277"/>
    </source>
</evidence>
<comment type="similarity">
    <text evidence="1">Belongs to the GOLGA6 family.</text>
</comment>
<dbReference type="GeneTree" id="ENSGT00940000163338"/>
<name>A0A2I3SSL6_PANTR</name>
<reference evidence="4 5" key="1">
    <citation type="journal article" date="2005" name="Nature">
        <title>Initial sequence of the chimpanzee genome and comparison with the human genome.</title>
        <authorList>
            <consortium name="Chimpanzee sequencing and analysis consortium"/>
        </authorList>
    </citation>
    <scope>NUCLEOTIDE SEQUENCE [LARGE SCALE GENOMIC DNA]</scope>
</reference>
<dbReference type="InParanoid" id="A0A2I3SSL6"/>
<feature type="region of interest" description="Disordered" evidence="3">
    <location>
        <begin position="26"/>
        <end position="79"/>
    </location>
</feature>
<dbReference type="EMBL" id="AACZ04047699">
    <property type="status" value="NOT_ANNOTATED_CDS"/>
    <property type="molecule type" value="Genomic_DNA"/>
</dbReference>
<keyword evidence="2" id="KW-0175">Coiled coil</keyword>
<feature type="compositionally biased region" description="Basic and acidic residues" evidence="3">
    <location>
        <begin position="302"/>
        <end position="337"/>
    </location>
</feature>
<sequence>MSEKTRQNKLAEAKKKFTDYRQWNIAGVGTRATDTKKKKINNGTNPETTTSGGCHSPEDKQQNRAQLKEEKKASHQHQEALRREIEAQDHTIRILTCQKTELETALYYSQDAARKFEDGNLGTPSSFNLALSQAFRGSPLGCVSTSLIPGESKDLAGHLHHSWHFAGELLRALSAVSTRHKKADRYIEELTKERDALSLELYRNIITNEELKKKNAELQEKLRLAESEKSEIQLNVKELKRKLERDKILLPQVQTNTLQEETWRQEEELREQEKKIRKQEEKMWRQEERLREQEERLREQEERLREQEEKMREKEERIREQKEKMQERLPEHEERCSEPCLPPSKVLCNMSHTGSVEPAGGEAGEGSPQDNPSAQEIMQLFCGMKNAQQRPGLGSNSCTPFFYRGDKKKMKIINI</sequence>
<feature type="region of interest" description="Disordered" evidence="3">
    <location>
        <begin position="302"/>
        <end position="338"/>
    </location>
</feature>
<dbReference type="Ensembl" id="ENSPTRT00000080067.1">
    <property type="protein sequence ID" value="ENSPTRP00000079996.1"/>
    <property type="gene ID" value="ENSPTRG00000051938.1"/>
</dbReference>
<accession>A0A2I3SSL6</accession>
<feature type="region of interest" description="Disordered" evidence="3">
    <location>
        <begin position="354"/>
        <end position="373"/>
    </location>
</feature>
<dbReference type="EMBL" id="AACZ04047700">
    <property type="status" value="NOT_ANNOTATED_CDS"/>
    <property type="molecule type" value="Genomic_DNA"/>
</dbReference>
<feature type="compositionally biased region" description="Basic and acidic residues" evidence="3">
    <location>
        <begin position="56"/>
        <end position="79"/>
    </location>
</feature>
<organism evidence="4 5">
    <name type="scientific">Pan troglodytes</name>
    <name type="common">Chimpanzee</name>
    <dbReference type="NCBI Taxonomy" id="9598"/>
    <lineage>
        <taxon>Eukaryota</taxon>
        <taxon>Metazoa</taxon>
        <taxon>Chordata</taxon>
        <taxon>Craniata</taxon>
        <taxon>Vertebrata</taxon>
        <taxon>Euteleostomi</taxon>
        <taxon>Mammalia</taxon>
        <taxon>Eutheria</taxon>
        <taxon>Euarchontoglires</taxon>
        <taxon>Primates</taxon>
        <taxon>Haplorrhini</taxon>
        <taxon>Catarrhini</taxon>
        <taxon>Hominidae</taxon>
        <taxon>Pan</taxon>
    </lineage>
</organism>
<feature type="compositionally biased region" description="Polar residues" evidence="3">
    <location>
        <begin position="41"/>
        <end position="53"/>
    </location>
</feature>
<evidence type="ECO:0008006" key="6">
    <source>
        <dbReference type="Google" id="ProtNLM"/>
    </source>
</evidence>
<reference evidence="4" key="2">
    <citation type="submission" date="2025-08" db="UniProtKB">
        <authorList>
            <consortium name="Ensembl"/>
        </authorList>
    </citation>
    <scope>IDENTIFICATION</scope>
</reference>
<dbReference type="InterPro" id="IPR043937">
    <property type="entry name" value="GOLGA_C"/>
</dbReference>
<evidence type="ECO:0000256" key="2">
    <source>
        <dbReference type="ARBA" id="ARBA00023054"/>
    </source>
</evidence>
<dbReference type="PANTHER" id="PTHR23143:SF28">
    <property type="entry name" value="GOLGIN SUBFAMILY A MEMBER 6-LIKE PROTEIN 2"/>
    <property type="match status" value="1"/>
</dbReference>
<dbReference type="Pfam" id="PF19046">
    <property type="entry name" value="GM130_C"/>
    <property type="match status" value="1"/>
</dbReference>
<dbReference type="InterPro" id="IPR026737">
    <property type="entry name" value="GOLGA6L"/>
</dbReference>
<gene>
    <name evidence="4" type="primary">GOLGA6L2</name>
</gene>
<dbReference type="PANTHER" id="PTHR23143">
    <property type="entry name" value="TRICHOHYALIN-RELATED"/>
    <property type="match status" value="1"/>
</dbReference>
<dbReference type="GO" id="GO:0005801">
    <property type="term" value="C:cis-Golgi network"/>
    <property type="evidence" value="ECO:0007669"/>
    <property type="project" value="InterPro"/>
</dbReference>
<dbReference type="AlphaFoldDB" id="A0A2I3SSL6"/>
<proteinExistence type="inferred from homology"/>
<dbReference type="Proteomes" id="UP000002277">
    <property type="component" value="Chromosome 15"/>
</dbReference>
<evidence type="ECO:0000256" key="3">
    <source>
        <dbReference type="SAM" id="MobiDB-lite"/>
    </source>
</evidence>
<dbReference type="EMBL" id="AACZ04047698">
    <property type="status" value="NOT_ANNOTATED_CDS"/>
    <property type="molecule type" value="Genomic_DNA"/>
</dbReference>
<feature type="compositionally biased region" description="Low complexity" evidence="3">
    <location>
        <begin position="354"/>
        <end position="368"/>
    </location>
</feature>